<dbReference type="Proteomes" id="UP000315496">
    <property type="component" value="Chromosome 2"/>
</dbReference>
<accession>A0A4Z1SU54</accession>
<sequence>MTVPELAPVQLPLQRLLVLDNADRPNTYYDTTFVANAPGGSPESIHALLSAAIKLTLRLDEPVDVQQINLGAGAASQVAVFHRRTKEICAIAIMSYPVMDKAAVCDMLCKLTELEPSALTTRQIDEIRRASMAKFLSREQRKLLEARCLPTEPET</sequence>
<gene>
    <name evidence="1" type="ORF">GMRT_11892</name>
</gene>
<dbReference type="EMBL" id="VDLU01000002">
    <property type="protein sequence ID" value="TNJ28505.1"/>
    <property type="molecule type" value="Genomic_DNA"/>
</dbReference>
<comment type="caution">
    <text evidence="1">The sequence shown here is derived from an EMBL/GenBank/DDBJ whole genome shotgun (WGS) entry which is preliminary data.</text>
</comment>
<keyword evidence="2" id="KW-1185">Reference proteome</keyword>
<proteinExistence type="predicted"/>
<organism evidence="1 2">
    <name type="scientific">Giardia muris</name>
    <dbReference type="NCBI Taxonomy" id="5742"/>
    <lineage>
        <taxon>Eukaryota</taxon>
        <taxon>Metamonada</taxon>
        <taxon>Diplomonadida</taxon>
        <taxon>Hexamitidae</taxon>
        <taxon>Giardiinae</taxon>
        <taxon>Giardia</taxon>
    </lineage>
</organism>
<reference evidence="1 2" key="1">
    <citation type="submission" date="2019-05" db="EMBL/GenBank/DDBJ databases">
        <title>The compact genome of Giardia muris reveals important steps in the evolution of intestinal protozoan parasites.</title>
        <authorList>
            <person name="Xu F."/>
            <person name="Jimenez-Gonzalez A."/>
            <person name="Einarsson E."/>
            <person name="Astvaldsson A."/>
            <person name="Peirasmaki D."/>
            <person name="Eckmann L."/>
            <person name="Andersson J.O."/>
            <person name="Svard S.G."/>
            <person name="Jerlstrom-Hultqvist J."/>
        </authorList>
    </citation>
    <scope>NUCLEOTIDE SEQUENCE [LARGE SCALE GENOMIC DNA]</scope>
    <source>
        <strain evidence="1 2">Roberts-Thomson</strain>
    </source>
</reference>
<evidence type="ECO:0000313" key="2">
    <source>
        <dbReference type="Proteomes" id="UP000315496"/>
    </source>
</evidence>
<name>A0A4Z1SU54_GIAMU</name>
<evidence type="ECO:0000313" key="1">
    <source>
        <dbReference type="EMBL" id="TNJ28505.1"/>
    </source>
</evidence>
<protein>
    <submittedName>
        <fullName evidence="1">Uncharacterized protein</fullName>
    </submittedName>
</protein>
<dbReference type="AlphaFoldDB" id="A0A4Z1SU54"/>
<dbReference type="VEuPathDB" id="GiardiaDB:GMRT_11892"/>